<dbReference type="SUPFAM" id="SSF81301">
    <property type="entry name" value="Nucleotidyltransferase"/>
    <property type="match status" value="1"/>
</dbReference>
<dbReference type="InterPro" id="IPR002934">
    <property type="entry name" value="Polymerase_NTP_transf_dom"/>
</dbReference>
<evidence type="ECO:0000259" key="2">
    <source>
        <dbReference type="Pfam" id="PF01909"/>
    </source>
</evidence>
<evidence type="ECO:0000313" key="3">
    <source>
        <dbReference type="EMBL" id="MFB9095565.1"/>
    </source>
</evidence>
<evidence type="ECO:0000256" key="1">
    <source>
        <dbReference type="SAM" id="Coils"/>
    </source>
</evidence>
<gene>
    <name evidence="3" type="ORF">ACFFVF_03490</name>
</gene>
<protein>
    <submittedName>
        <fullName evidence="3">Nucleotidyltransferase domain-containing protein</fullName>
    </submittedName>
</protein>
<organism evidence="3 4">
    <name type="scientific">Flavobacterium jumunjinense</name>
    <dbReference type="NCBI Taxonomy" id="998845"/>
    <lineage>
        <taxon>Bacteria</taxon>
        <taxon>Pseudomonadati</taxon>
        <taxon>Bacteroidota</taxon>
        <taxon>Flavobacteriia</taxon>
        <taxon>Flavobacteriales</taxon>
        <taxon>Flavobacteriaceae</taxon>
        <taxon>Flavobacterium</taxon>
    </lineage>
</organism>
<reference evidence="3 4" key="1">
    <citation type="submission" date="2024-09" db="EMBL/GenBank/DDBJ databases">
        <authorList>
            <person name="Sun Q."/>
            <person name="Mori K."/>
        </authorList>
    </citation>
    <scope>NUCLEOTIDE SEQUENCE [LARGE SCALE GENOMIC DNA]</scope>
    <source>
        <strain evidence="3 4">CECT 7955</strain>
    </source>
</reference>
<proteinExistence type="predicted"/>
<name>A0ABV5GJL5_9FLAO</name>
<keyword evidence="4" id="KW-1185">Reference proteome</keyword>
<accession>A0ABV5GJL5</accession>
<dbReference type="CDD" id="cd05403">
    <property type="entry name" value="NT_KNTase_like"/>
    <property type="match status" value="1"/>
</dbReference>
<feature type="coiled-coil region" evidence="1">
    <location>
        <begin position="24"/>
        <end position="51"/>
    </location>
</feature>
<dbReference type="Proteomes" id="UP001589607">
    <property type="component" value="Unassembled WGS sequence"/>
</dbReference>
<sequence>MKILRPLLYFSIFNHPLKKEEIFLYSLHEKMEDVEKELKDALEKKIITQTDVFFHPNLTEENVTNRIVGNKNAIKALVKAKKKGNFIKKYFPFVEGVSISGSLSKGYFDANSDVDFFIISKPNHLWTCRTFLVIFKKIFLFNSRKYFCLNYFISSDNLEIEEKNIFTATEIATLIPIQGDVFNRFFENNNWNRNLLPNKTNKSLEKETVETSWIARLLETILQKRFGVLVEKFCFTLTFNVWKIKFRNKMKPEDFAIAFKSSKKVSKHHPSNFQKKVIDLLNTKYLEIKEKHNIDIPKEHV</sequence>
<feature type="domain" description="Polymerase nucleotidyl transferase" evidence="2">
    <location>
        <begin position="85"/>
        <end position="124"/>
    </location>
</feature>
<dbReference type="InterPro" id="IPR043519">
    <property type="entry name" value="NT_sf"/>
</dbReference>
<keyword evidence="1" id="KW-0175">Coiled coil</keyword>
<dbReference type="Gene3D" id="3.30.460.10">
    <property type="entry name" value="Beta Polymerase, domain 2"/>
    <property type="match status" value="1"/>
</dbReference>
<dbReference type="Pfam" id="PF01909">
    <property type="entry name" value="NTP_transf_2"/>
    <property type="match status" value="1"/>
</dbReference>
<evidence type="ECO:0000313" key="4">
    <source>
        <dbReference type="Proteomes" id="UP001589607"/>
    </source>
</evidence>
<dbReference type="RefSeq" id="WP_236458432.1">
    <property type="nucleotide sequence ID" value="NZ_CBCSGE010000016.1"/>
</dbReference>
<comment type="caution">
    <text evidence="3">The sequence shown here is derived from an EMBL/GenBank/DDBJ whole genome shotgun (WGS) entry which is preliminary data.</text>
</comment>
<dbReference type="EMBL" id="JBHMEY010000008">
    <property type="protein sequence ID" value="MFB9095565.1"/>
    <property type="molecule type" value="Genomic_DNA"/>
</dbReference>